<dbReference type="RefSeq" id="WP_106177693.1">
    <property type="nucleotide sequence ID" value="NZ_PVNH01000002.1"/>
</dbReference>
<accession>A0A2T0M1K3</accession>
<gene>
    <name evidence="1" type="ORF">B0I33_102606</name>
</gene>
<protein>
    <submittedName>
        <fullName evidence="1">Uncharacterized protein</fullName>
    </submittedName>
</protein>
<reference evidence="1 2" key="1">
    <citation type="submission" date="2018-03" db="EMBL/GenBank/DDBJ databases">
        <title>Genomic Encyclopedia of Type Strains, Phase III (KMG-III): the genomes of soil and plant-associated and newly described type strains.</title>
        <authorList>
            <person name="Whitman W."/>
        </authorList>
    </citation>
    <scope>NUCLEOTIDE SEQUENCE [LARGE SCALE GENOMIC DNA]</scope>
    <source>
        <strain evidence="1 2">CGMCC 4.7125</strain>
    </source>
</reference>
<evidence type="ECO:0000313" key="2">
    <source>
        <dbReference type="Proteomes" id="UP000238362"/>
    </source>
</evidence>
<name>A0A2T0M1K3_9PSEU</name>
<dbReference type="Proteomes" id="UP000238362">
    <property type="component" value="Unassembled WGS sequence"/>
</dbReference>
<dbReference type="AlphaFoldDB" id="A0A2T0M1K3"/>
<evidence type="ECO:0000313" key="1">
    <source>
        <dbReference type="EMBL" id="PRX50484.1"/>
    </source>
</evidence>
<sequence>MIARDRALLARLRHVNQHLGDVVLALMACQDGGELPADGCRALGEHLTALGHELVARADELDALDGQVVTATTRREVPR</sequence>
<keyword evidence="2" id="KW-1185">Reference proteome</keyword>
<dbReference type="EMBL" id="PVNH01000002">
    <property type="protein sequence ID" value="PRX50484.1"/>
    <property type="molecule type" value="Genomic_DNA"/>
</dbReference>
<organism evidence="1 2">
    <name type="scientific">Prauserella shujinwangii</name>
    <dbReference type="NCBI Taxonomy" id="1453103"/>
    <lineage>
        <taxon>Bacteria</taxon>
        <taxon>Bacillati</taxon>
        <taxon>Actinomycetota</taxon>
        <taxon>Actinomycetes</taxon>
        <taxon>Pseudonocardiales</taxon>
        <taxon>Pseudonocardiaceae</taxon>
        <taxon>Prauserella</taxon>
    </lineage>
</organism>
<comment type="caution">
    <text evidence="1">The sequence shown here is derived from an EMBL/GenBank/DDBJ whole genome shotgun (WGS) entry which is preliminary data.</text>
</comment>
<proteinExistence type="predicted"/>